<reference evidence="7 8" key="1">
    <citation type="submission" date="2018-02" db="EMBL/GenBank/DDBJ databases">
        <title>Draft genome sequences of Elsinoe sp., causing black scab on jojoba.</title>
        <authorList>
            <person name="Stodart B."/>
            <person name="Jeffress S."/>
            <person name="Ash G."/>
            <person name="Arun Chinnappa K."/>
        </authorList>
    </citation>
    <scope>NUCLEOTIDE SEQUENCE [LARGE SCALE GENOMIC DNA]</scope>
    <source>
        <strain evidence="7 8">Hillstone_2</strain>
    </source>
</reference>
<dbReference type="InterPro" id="IPR008271">
    <property type="entry name" value="Ser/Thr_kinase_AS"/>
</dbReference>
<protein>
    <submittedName>
        <fullName evidence="7">Protein kinase domain-containing protein 14</fullName>
    </submittedName>
</protein>
<dbReference type="EMBL" id="PTQR01000038">
    <property type="protein sequence ID" value="TKX24794.1"/>
    <property type="molecule type" value="Genomic_DNA"/>
</dbReference>
<proteinExistence type="inferred from homology"/>
<dbReference type="Gene3D" id="1.10.510.10">
    <property type="entry name" value="Transferase(Phosphotransferase) domain 1"/>
    <property type="match status" value="1"/>
</dbReference>
<dbReference type="GO" id="GO:0005524">
    <property type="term" value="F:ATP binding"/>
    <property type="evidence" value="ECO:0007669"/>
    <property type="project" value="UniProtKB-KW"/>
</dbReference>
<dbReference type="GO" id="GO:0004672">
    <property type="term" value="F:protein kinase activity"/>
    <property type="evidence" value="ECO:0007669"/>
    <property type="project" value="InterPro"/>
</dbReference>
<dbReference type="PANTHER" id="PTHR11042">
    <property type="entry name" value="EUKARYOTIC TRANSLATION INITIATION FACTOR 2-ALPHA KINASE EIF2-ALPHA KINASE -RELATED"/>
    <property type="match status" value="1"/>
</dbReference>
<sequence length="711" mass="79345">MDLIYLYPDHDSPISVQALDLPENIPYVKTCEFDLQTSLSISNLAPKRRCFSLSVPSRTITHSEVWYFELCNIRGPGRIYLPEPESQNSATTVTLGYARRLGDVVTGPDLFISRSPSDAPVYLRDPINKYEESIRQLQKLKHDLQYTKRLRFLQIGSYRFHVHVLAAEGHSFAPSRDVLLKIADVIPISMKEEGWTTTDIVLGEGGFGKVELLRGLQTGVVRAYKQSTVLSGNVAALECARRELALTSSFNHENIVKTFGHEEIQIKQPGTRSAEIAFRILMEPCVLSLSDLVTAGIAKDHLLHIGKDICAGLTYIHGKSIMHRDLKPENILVRFTNLDEAIFAMDNRVRHEYLNFKEPFTFCIADFGLSRHTQGLQQSIVGTLKYMAPEIRRNHVHERSDFYSKAVDIYSLGMLLFEVRDMSAMAKLLGSNDCLEHTQVRALAATRLDRDFIWRLIHSMISAGPVSRPTLEEIRRAFETLEFNSVQPLRLSGKEALKASELPTASQMTAPLFTPLAPSHAVNRPLVVMKRLTTPAHRPTRLAEVFRQARFPQERPKAVDMTLFRDAPALNRLSPNPTLAVARGAAKDAPPTVVGRAPTVSPVVAAPAPTLTVLKPSVPVPPVPFDFQTAAQPSVVASIKKSLPKQRIRHKGMVKGIEKYLFAPLTPRTAKILAFIKSIPENISAAVDEAIEEGLDYQNSLRIQVPGAFHR</sequence>
<dbReference type="InterPro" id="IPR011009">
    <property type="entry name" value="Kinase-like_dom_sf"/>
</dbReference>
<gene>
    <name evidence="7" type="ORF">C1H76_2969</name>
</gene>
<dbReference type="GO" id="GO:0005737">
    <property type="term" value="C:cytoplasm"/>
    <property type="evidence" value="ECO:0007669"/>
    <property type="project" value="TreeGrafter"/>
</dbReference>
<keyword evidence="4" id="KW-0067">ATP-binding</keyword>
<dbReference type="InterPro" id="IPR000719">
    <property type="entry name" value="Prot_kinase_dom"/>
</dbReference>
<comment type="caution">
    <text evidence="7">The sequence shown here is derived from an EMBL/GenBank/DDBJ whole genome shotgun (WGS) entry which is preliminary data.</text>
</comment>
<keyword evidence="3 7" id="KW-0418">Kinase</keyword>
<evidence type="ECO:0000313" key="7">
    <source>
        <dbReference type="EMBL" id="TKX24794.1"/>
    </source>
</evidence>
<evidence type="ECO:0000256" key="3">
    <source>
        <dbReference type="ARBA" id="ARBA00022777"/>
    </source>
</evidence>
<dbReference type="PROSITE" id="PS00108">
    <property type="entry name" value="PROTEIN_KINASE_ST"/>
    <property type="match status" value="1"/>
</dbReference>
<dbReference type="Pfam" id="PF00069">
    <property type="entry name" value="Pkinase"/>
    <property type="match status" value="1"/>
</dbReference>
<dbReference type="SUPFAM" id="SSF56112">
    <property type="entry name" value="Protein kinase-like (PK-like)"/>
    <property type="match status" value="1"/>
</dbReference>
<name>A0A4U7B9A4_9PEZI</name>
<dbReference type="GO" id="GO:0005634">
    <property type="term" value="C:nucleus"/>
    <property type="evidence" value="ECO:0007669"/>
    <property type="project" value="TreeGrafter"/>
</dbReference>
<keyword evidence="1" id="KW-0808">Transferase</keyword>
<comment type="similarity">
    <text evidence="5">Belongs to the protein kinase superfamily. Ser/Thr protein kinase family. GCN2 subfamily.</text>
</comment>
<evidence type="ECO:0000256" key="5">
    <source>
        <dbReference type="ARBA" id="ARBA00037982"/>
    </source>
</evidence>
<dbReference type="InterPro" id="IPR050339">
    <property type="entry name" value="CC_SR_Kinase"/>
</dbReference>
<feature type="domain" description="Protein kinase" evidence="6">
    <location>
        <begin position="196"/>
        <end position="481"/>
    </location>
</feature>
<dbReference type="Gene3D" id="3.30.200.20">
    <property type="entry name" value="Phosphorylase Kinase, domain 1"/>
    <property type="match status" value="1"/>
</dbReference>
<dbReference type="Proteomes" id="UP000308133">
    <property type="component" value="Unassembled WGS sequence"/>
</dbReference>
<evidence type="ECO:0000313" key="8">
    <source>
        <dbReference type="Proteomes" id="UP000308133"/>
    </source>
</evidence>
<accession>A0A4U7B9A4</accession>
<dbReference type="SMART" id="SM00220">
    <property type="entry name" value="S_TKc"/>
    <property type="match status" value="1"/>
</dbReference>
<evidence type="ECO:0000256" key="2">
    <source>
        <dbReference type="ARBA" id="ARBA00022741"/>
    </source>
</evidence>
<dbReference type="PROSITE" id="PS50011">
    <property type="entry name" value="PROTEIN_KINASE_DOM"/>
    <property type="match status" value="1"/>
</dbReference>
<evidence type="ECO:0000259" key="6">
    <source>
        <dbReference type="PROSITE" id="PS50011"/>
    </source>
</evidence>
<organism evidence="7 8">
    <name type="scientific">Elsinoe australis</name>
    <dbReference type="NCBI Taxonomy" id="40998"/>
    <lineage>
        <taxon>Eukaryota</taxon>
        <taxon>Fungi</taxon>
        <taxon>Dikarya</taxon>
        <taxon>Ascomycota</taxon>
        <taxon>Pezizomycotina</taxon>
        <taxon>Dothideomycetes</taxon>
        <taxon>Dothideomycetidae</taxon>
        <taxon>Myriangiales</taxon>
        <taxon>Elsinoaceae</taxon>
        <taxon>Elsinoe</taxon>
    </lineage>
</organism>
<keyword evidence="2" id="KW-0547">Nucleotide-binding</keyword>
<evidence type="ECO:0000256" key="1">
    <source>
        <dbReference type="ARBA" id="ARBA00022679"/>
    </source>
</evidence>
<evidence type="ECO:0000256" key="4">
    <source>
        <dbReference type="ARBA" id="ARBA00022840"/>
    </source>
</evidence>
<dbReference type="CDD" id="cd00180">
    <property type="entry name" value="PKc"/>
    <property type="match status" value="1"/>
</dbReference>
<dbReference type="AlphaFoldDB" id="A0A4U7B9A4"/>